<keyword evidence="4 7" id="KW-0539">Nucleus</keyword>
<evidence type="ECO:0000256" key="9">
    <source>
        <dbReference type="SAM" id="MobiDB-lite"/>
    </source>
</evidence>
<evidence type="ECO:0000313" key="11">
    <source>
        <dbReference type="Ensembl" id="ENSACCP00020000141.1"/>
    </source>
</evidence>
<evidence type="ECO:0000256" key="3">
    <source>
        <dbReference type="ARBA" id="ARBA00023155"/>
    </source>
</evidence>
<feature type="domain" description="Homeobox" evidence="10">
    <location>
        <begin position="266"/>
        <end position="326"/>
    </location>
</feature>
<evidence type="ECO:0000256" key="4">
    <source>
        <dbReference type="ARBA" id="ARBA00023242"/>
    </source>
</evidence>
<feature type="compositionally biased region" description="Low complexity" evidence="9">
    <location>
        <begin position="356"/>
        <end position="366"/>
    </location>
</feature>
<evidence type="ECO:0000256" key="6">
    <source>
        <dbReference type="ARBA" id="ARBA00069937"/>
    </source>
</evidence>
<dbReference type="Proteomes" id="UP000472275">
    <property type="component" value="Chromosome 1"/>
</dbReference>
<comment type="subcellular location">
    <subcellularLocation>
        <location evidence="1 7 8">Nucleus</location>
    </subcellularLocation>
</comment>
<reference evidence="11" key="2">
    <citation type="submission" date="2025-08" db="UniProtKB">
        <authorList>
            <consortium name="Ensembl"/>
        </authorList>
    </citation>
    <scope>IDENTIFICATION</scope>
</reference>
<evidence type="ECO:0000256" key="2">
    <source>
        <dbReference type="ARBA" id="ARBA00023125"/>
    </source>
</evidence>
<feature type="compositionally biased region" description="Gly residues" evidence="9">
    <location>
        <begin position="336"/>
        <end position="355"/>
    </location>
</feature>
<dbReference type="InterPro" id="IPR009057">
    <property type="entry name" value="Homeodomain-like_sf"/>
</dbReference>
<feature type="region of interest" description="Disordered" evidence="9">
    <location>
        <begin position="80"/>
        <end position="272"/>
    </location>
</feature>
<dbReference type="InterPro" id="IPR017970">
    <property type="entry name" value="Homeobox_CS"/>
</dbReference>
<dbReference type="Gene3D" id="1.10.10.60">
    <property type="entry name" value="Homeodomain-like"/>
    <property type="match status" value="1"/>
</dbReference>
<dbReference type="InterPro" id="IPR020479">
    <property type="entry name" value="HD_metazoa"/>
</dbReference>
<dbReference type="PANTHER" id="PTHR24340">
    <property type="entry name" value="HOMEOBOX PROTEIN NKX"/>
    <property type="match status" value="1"/>
</dbReference>
<feature type="region of interest" description="Disordered" evidence="9">
    <location>
        <begin position="322"/>
        <end position="375"/>
    </location>
</feature>
<evidence type="ECO:0000256" key="8">
    <source>
        <dbReference type="RuleBase" id="RU000682"/>
    </source>
</evidence>
<sequence length="422" mass="43268">MDSHGEQRLSAGGELPLFSCPGNRDRQGDNQSNTPGQEGAVAALPMVHRTTSFSVLDILDPNKFNSKRRQCAVLYKSVGSEFPLGAEDKPEDSGTELAQQKALGAAKGQRWQGLPGLDGPFPAPPHPGTVSAAAPTPIPAVSEQLFASSPPQPIPGAGQQPSAERPAVHSAGGTDRPHPPHTHTSPRAEGPGGAGQGRGSRSPQHPSPYGSGGGGGGRVNPSPAGPVPRRCSFTPSGPGRGGGDTTHQGQQAKPKRKRTGSDSKSGKPRRARTAFTYEQLVALENKFKSTRYLSVCERLNLALSLSLTETQVKIWFQNRRTKWKKQNPGADTSAPTGGGGGGGGAGGGLGGGALPGGLSPLSHSPPMGNPLSMHGPGSYAGHPAGGLVCAAQLPFLPSPAVLSPFVLGSQTYGAPAFYTPHL</sequence>
<keyword evidence="3 7" id="KW-0371">Homeobox</keyword>
<dbReference type="InParanoid" id="A0A663DJW7"/>
<dbReference type="GO" id="GO:0005634">
    <property type="term" value="C:nucleus"/>
    <property type="evidence" value="ECO:0007669"/>
    <property type="project" value="UniProtKB-SubCell"/>
</dbReference>
<dbReference type="GO" id="GO:0000981">
    <property type="term" value="F:DNA-binding transcription factor activity, RNA polymerase II-specific"/>
    <property type="evidence" value="ECO:0007669"/>
    <property type="project" value="InterPro"/>
</dbReference>
<feature type="compositionally biased region" description="Low complexity" evidence="9">
    <location>
        <begin position="199"/>
        <end position="209"/>
    </location>
</feature>
<dbReference type="GO" id="GO:0030154">
    <property type="term" value="P:cell differentiation"/>
    <property type="evidence" value="ECO:0007669"/>
    <property type="project" value="TreeGrafter"/>
</dbReference>
<evidence type="ECO:0000259" key="10">
    <source>
        <dbReference type="PROSITE" id="PS50071"/>
    </source>
</evidence>
<accession>A0A663DJW7</accession>
<dbReference type="CDD" id="cd00086">
    <property type="entry name" value="homeodomain"/>
    <property type="match status" value="1"/>
</dbReference>
<reference evidence="11" key="3">
    <citation type="submission" date="2025-09" db="UniProtKB">
        <authorList>
            <consortium name="Ensembl"/>
        </authorList>
    </citation>
    <scope>IDENTIFICATION</scope>
</reference>
<evidence type="ECO:0000256" key="5">
    <source>
        <dbReference type="ARBA" id="ARBA00061009"/>
    </source>
</evidence>
<dbReference type="Ensembl" id="ENSACCT00020000143.1">
    <property type="protein sequence ID" value="ENSACCP00020000141.1"/>
    <property type="gene ID" value="ENSACCG00020000096.1"/>
</dbReference>
<dbReference type="PRINTS" id="PR00024">
    <property type="entry name" value="HOMEOBOX"/>
</dbReference>
<feature type="DNA-binding region" description="Homeobox" evidence="7">
    <location>
        <begin position="268"/>
        <end position="327"/>
    </location>
</feature>
<dbReference type="AlphaFoldDB" id="A0A663DJW7"/>
<proteinExistence type="inferred from homology"/>
<reference evidence="11" key="1">
    <citation type="submission" date="2021-03" db="EMBL/GenBank/DDBJ databases">
        <authorList>
            <consortium name="Wellcome Sanger Institute Data Sharing"/>
        </authorList>
    </citation>
    <scope>NUCLEOTIDE SEQUENCE [LARGE SCALE GENOMIC DNA]</scope>
</reference>
<dbReference type="SUPFAM" id="SSF46689">
    <property type="entry name" value="Homeodomain-like"/>
    <property type="match status" value="1"/>
</dbReference>
<dbReference type="GO" id="GO:0000978">
    <property type="term" value="F:RNA polymerase II cis-regulatory region sequence-specific DNA binding"/>
    <property type="evidence" value="ECO:0007669"/>
    <property type="project" value="TreeGrafter"/>
</dbReference>
<dbReference type="PROSITE" id="PS50071">
    <property type="entry name" value="HOMEOBOX_2"/>
    <property type="match status" value="1"/>
</dbReference>
<name>A0A663DJW7_AQUCH</name>
<evidence type="ECO:0000256" key="7">
    <source>
        <dbReference type="PROSITE-ProRule" id="PRU00108"/>
    </source>
</evidence>
<dbReference type="Pfam" id="PF00046">
    <property type="entry name" value="Homeodomain"/>
    <property type="match status" value="1"/>
</dbReference>
<keyword evidence="2 7" id="KW-0238">DNA-binding</keyword>
<dbReference type="InterPro" id="IPR050394">
    <property type="entry name" value="Homeobox_NK-like"/>
</dbReference>
<organism evidence="11 12">
    <name type="scientific">Aquila chrysaetos chrysaetos</name>
    <dbReference type="NCBI Taxonomy" id="223781"/>
    <lineage>
        <taxon>Eukaryota</taxon>
        <taxon>Metazoa</taxon>
        <taxon>Chordata</taxon>
        <taxon>Craniata</taxon>
        <taxon>Vertebrata</taxon>
        <taxon>Euteleostomi</taxon>
        <taxon>Archelosauria</taxon>
        <taxon>Archosauria</taxon>
        <taxon>Dinosauria</taxon>
        <taxon>Saurischia</taxon>
        <taxon>Theropoda</taxon>
        <taxon>Coelurosauria</taxon>
        <taxon>Aves</taxon>
        <taxon>Neognathae</taxon>
        <taxon>Neoaves</taxon>
        <taxon>Telluraves</taxon>
        <taxon>Accipitrimorphae</taxon>
        <taxon>Accipitriformes</taxon>
        <taxon>Accipitridae</taxon>
        <taxon>Accipitrinae</taxon>
        <taxon>Aquila</taxon>
    </lineage>
</organism>
<feature type="compositionally biased region" description="Low complexity" evidence="9">
    <location>
        <begin position="97"/>
        <end position="109"/>
    </location>
</feature>
<dbReference type="PROSITE" id="PS00027">
    <property type="entry name" value="HOMEOBOX_1"/>
    <property type="match status" value="1"/>
</dbReference>
<dbReference type="PANTHER" id="PTHR24340:SF26">
    <property type="entry name" value="NK1 TRANSCRIPTION FACTOR-RELATED PROTEIN 1"/>
    <property type="match status" value="1"/>
</dbReference>
<comment type="similarity">
    <text evidence="5">Belongs to the NK-1 homeobox family.</text>
</comment>
<evidence type="ECO:0000313" key="12">
    <source>
        <dbReference type="Proteomes" id="UP000472275"/>
    </source>
</evidence>
<evidence type="ECO:0000256" key="1">
    <source>
        <dbReference type="ARBA" id="ARBA00004123"/>
    </source>
</evidence>
<feature type="region of interest" description="Disordered" evidence="9">
    <location>
        <begin position="1"/>
        <end position="42"/>
    </location>
</feature>
<keyword evidence="12" id="KW-1185">Reference proteome</keyword>
<dbReference type="FunFam" id="1.10.10.60:FF:000294">
    <property type="entry name" value="NK1 transcription factor-related protein 1"/>
    <property type="match status" value="1"/>
</dbReference>
<dbReference type="InterPro" id="IPR001356">
    <property type="entry name" value="HD"/>
</dbReference>
<dbReference type="GeneTree" id="ENSGT00940000162861"/>
<dbReference type="SMART" id="SM00389">
    <property type="entry name" value="HOX"/>
    <property type="match status" value="1"/>
</dbReference>
<protein>
    <recommendedName>
        <fullName evidence="6">NK1 transcription factor-related protein 1</fullName>
    </recommendedName>
</protein>